<dbReference type="PROSITE" id="PS50977">
    <property type="entry name" value="HTH_TETR_2"/>
    <property type="match status" value="1"/>
</dbReference>
<dbReference type="RefSeq" id="WP_168516696.1">
    <property type="nucleotide sequence ID" value="NZ_JAAXLS010000010.1"/>
</dbReference>
<accession>A0ABX1J497</accession>
<dbReference type="InterPro" id="IPR036271">
    <property type="entry name" value="Tet_transcr_reg_TetR-rel_C_sf"/>
</dbReference>
<keyword evidence="7" id="KW-1185">Reference proteome</keyword>
<dbReference type="Pfam" id="PF21935">
    <property type="entry name" value="TetR_C_45"/>
    <property type="match status" value="1"/>
</dbReference>
<evidence type="ECO:0000259" key="5">
    <source>
        <dbReference type="PROSITE" id="PS50977"/>
    </source>
</evidence>
<protein>
    <submittedName>
        <fullName evidence="6">TetR/AcrR family transcriptional regulator</fullName>
    </submittedName>
</protein>
<dbReference type="InterPro" id="IPR050109">
    <property type="entry name" value="HTH-type_TetR-like_transc_reg"/>
</dbReference>
<proteinExistence type="predicted"/>
<keyword evidence="1" id="KW-0805">Transcription regulation</keyword>
<comment type="caution">
    <text evidence="6">The sequence shown here is derived from an EMBL/GenBank/DDBJ whole genome shotgun (WGS) entry which is preliminary data.</text>
</comment>
<keyword evidence="2 4" id="KW-0238">DNA-binding</keyword>
<dbReference type="NCBIfam" id="NF041196">
    <property type="entry name" value="ScbR_bind_reg"/>
    <property type="match status" value="1"/>
</dbReference>
<feature type="DNA-binding region" description="H-T-H motif" evidence="4">
    <location>
        <begin position="31"/>
        <end position="50"/>
    </location>
</feature>
<dbReference type="PANTHER" id="PTHR30055:SF234">
    <property type="entry name" value="HTH-TYPE TRANSCRIPTIONAL REGULATOR BETI"/>
    <property type="match status" value="1"/>
</dbReference>
<feature type="domain" description="HTH tetR-type" evidence="5">
    <location>
        <begin position="8"/>
        <end position="68"/>
    </location>
</feature>
<evidence type="ECO:0000256" key="2">
    <source>
        <dbReference type="ARBA" id="ARBA00023125"/>
    </source>
</evidence>
<dbReference type="InterPro" id="IPR023772">
    <property type="entry name" value="DNA-bd_HTH_TetR-type_CS"/>
</dbReference>
<evidence type="ECO:0000313" key="7">
    <source>
        <dbReference type="Proteomes" id="UP000715441"/>
    </source>
</evidence>
<dbReference type="InterPro" id="IPR001647">
    <property type="entry name" value="HTH_TetR"/>
</dbReference>
<evidence type="ECO:0000256" key="3">
    <source>
        <dbReference type="ARBA" id="ARBA00023163"/>
    </source>
</evidence>
<dbReference type="Pfam" id="PF00440">
    <property type="entry name" value="TetR_N"/>
    <property type="match status" value="1"/>
</dbReference>
<dbReference type="InterPro" id="IPR009057">
    <property type="entry name" value="Homeodomain-like_sf"/>
</dbReference>
<sequence length="219" mass="23955">MAKQVRSEVTRAAIVRGAAEAFDRFGYGATSLSDVIALAGVTKGALYFHFSSKQELAQAVIRQQHAWSVGPAVQQLEGNAPGLETVIQLSHRLAGQLQNDPIVRAGIRLTMETGTFDAAMPDPYQEWIDATTGLLQRAAEAGELRPNVRPEMVARFACGAFTGVQVLSQVLTGRADLRERVQEMWELLLPGLVPERKLPYYRRIARGATDPEETVTPQA</sequence>
<dbReference type="PRINTS" id="PR00455">
    <property type="entry name" value="HTHTETR"/>
</dbReference>
<dbReference type="InterPro" id="IPR054126">
    <property type="entry name" value="CprB_TetR_C"/>
</dbReference>
<dbReference type="PROSITE" id="PS01081">
    <property type="entry name" value="HTH_TETR_1"/>
    <property type="match status" value="1"/>
</dbReference>
<dbReference type="SUPFAM" id="SSF48498">
    <property type="entry name" value="Tetracyclin repressor-like, C-terminal domain"/>
    <property type="match status" value="1"/>
</dbReference>
<dbReference type="EMBL" id="JAAXLS010000010">
    <property type="protein sequence ID" value="NKQ54618.1"/>
    <property type="molecule type" value="Genomic_DNA"/>
</dbReference>
<name>A0ABX1J497_9PSEU</name>
<keyword evidence="3" id="KW-0804">Transcription</keyword>
<evidence type="ECO:0000313" key="6">
    <source>
        <dbReference type="EMBL" id="NKQ54618.1"/>
    </source>
</evidence>
<dbReference type="PANTHER" id="PTHR30055">
    <property type="entry name" value="HTH-TYPE TRANSCRIPTIONAL REGULATOR RUTR"/>
    <property type="match status" value="1"/>
</dbReference>
<dbReference type="Proteomes" id="UP000715441">
    <property type="component" value="Unassembled WGS sequence"/>
</dbReference>
<gene>
    <name evidence="6" type="ORF">HFP15_17185</name>
</gene>
<dbReference type="InterPro" id="IPR047923">
    <property type="entry name" value="ArpA-like"/>
</dbReference>
<organism evidence="6 7">
    <name type="scientific">Amycolatopsis acididurans</name>
    <dbReference type="NCBI Taxonomy" id="2724524"/>
    <lineage>
        <taxon>Bacteria</taxon>
        <taxon>Bacillati</taxon>
        <taxon>Actinomycetota</taxon>
        <taxon>Actinomycetes</taxon>
        <taxon>Pseudonocardiales</taxon>
        <taxon>Pseudonocardiaceae</taxon>
        <taxon>Amycolatopsis</taxon>
    </lineage>
</organism>
<dbReference type="Gene3D" id="1.10.357.10">
    <property type="entry name" value="Tetracycline Repressor, domain 2"/>
    <property type="match status" value="1"/>
</dbReference>
<evidence type="ECO:0000256" key="4">
    <source>
        <dbReference type="PROSITE-ProRule" id="PRU00335"/>
    </source>
</evidence>
<evidence type="ECO:0000256" key="1">
    <source>
        <dbReference type="ARBA" id="ARBA00023015"/>
    </source>
</evidence>
<dbReference type="SUPFAM" id="SSF46689">
    <property type="entry name" value="Homeodomain-like"/>
    <property type="match status" value="1"/>
</dbReference>
<reference evidence="6 7" key="1">
    <citation type="submission" date="2020-04" db="EMBL/GenBank/DDBJ databases">
        <title>Novel species.</title>
        <authorList>
            <person name="Teo W.F.A."/>
            <person name="Lipun K."/>
            <person name="Srisuk N."/>
            <person name="Duangmal K."/>
        </authorList>
    </citation>
    <scope>NUCLEOTIDE SEQUENCE [LARGE SCALE GENOMIC DNA]</scope>
    <source>
        <strain evidence="6 7">K13G38</strain>
    </source>
</reference>